<dbReference type="AlphaFoldDB" id="A0A0R3D9M6"/>
<dbReference type="EMBL" id="LJYG01000108">
    <property type="protein sequence ID" value="KRQ03263.1"/>
    <property type="molecule type" value="Genomic_DNA"/>
</dbReference>
<proteinExistence type="predicted"/>
<organism evidence="1 2">
    <name type="scientific">Bradyrhizobium manausense</name>
    <dbReference type="NCBI Taxonomy" id="989370"/>
    <lineage>
        <taxon>Bacteria</taxon>
        <taxon>Pseudomonadati</taxon>
        <taxon>Pseudomonadota</taxon>
        <taxon>Alphaproteobacteria</taxon>
        <taxon>Hyphomicrobiales</taxon>
        <taxon>Nitrobacteraceae</taxon>
        <taxon>Bradyrhizobium</taxon>
    </lineage>
</organism>
<dbReference type="RefSeq" id="WP_057755317.1">
    <property type="nucleotide sequence ID" value="NZ_LJYG01000108.1"/>
</dbReference>
<reference evidence="1 2" key="1">
    <citation type="submission" date="2015-09" db="EMBL/GenBank/DDBJ databases">
        <title>Draft Genome Sequence of Bradyrhizobium manausense Strain BR 3351T, a Novel Symbiotic Nitrogen-Fixing Alphaproteobacterium Isolated from Brazilian Amazon Rain Forest.</title>
        <authorList>
            <person name="De Araujo J.L."/>
            <person name="Zilli J.E."/>
        </authorList>
    </citation>
    <scope>NUCLEOTIDE SEQUENCE [LARGE SCALE GENOMIC DNA]</scope>
    <source>
        <strain evidence="1 2">BR3351</strain>
    </source>
</reference>
<accession>A0A0R3D9M6</accession>
<sequence>MAEKKKARGRPDKGDDALVPLSLRVTAAEIAELDAISAQTPGQPSKSQLARDAFRAGLPLLKKAARK</sequence>
<dbReference type="Proteomes" id="UP000051936">
    <property type="component" value="Unassembled WGS sequence"/>
</dbReference>
<keyword evidence="2" id="KW-1185">Reference proteome</keyword>
<name>A0A0R3D9M6_9BRAD</name>
<protein>
    <recommendedName>
        <fullName evidence="3">CopG family transcriptional regulator</fullName>
    </recommendedName>
</protein>
<gene>
    <name evidence="1" type="ORF">AOQ71_31540</name>
</gene>
<evidence type="ECO:0008006" key="3">
    <source>
        <dbReference type="Google" id="ProtNLM"/>
    </source>
</evidence>
<dbReference type="STRING" id="989370.AOQ71_31540"/>
<evidence type="ECO:0000313" key="1">
    <source>
        <dbReference type="EMBL" id="KRQ03263.1"/>
    </source>
</evidence>
<comment type="caution">
    <text evidence="1">The sequence shown here is derived from an EMBL/GenBank/DDBJ whole genome shotgun (WGS) entry which is preliminary data.</text>
</comment>
<evidence type="ECO:0000313" key="2">
    <source>
        <dbReference type="Proteomes" id="UP000051936"/>
    </source>
</evidence>